<evidence type="ECO:0000256" key="10">
    <source>
        <dbReference type="ARBA" id="ARBA00025198"/>
    </source>
</evidence>
<evidence type="ECO:0000256" key="1">
    <source>
        <dbReference type="ARBA" id="ARBA00004167"/>
    </source>
</evidence>
<evidence type="ECO:0000256" key="11">
    <source>
        <dbReference type="HAMAP-Rule" id="MF_01398"/>
    </source>
</evidence>
<keyword evidence="6 11" id="KW-1133">Transmembrane helix</keyword>
<protein>
    <recommendedName>
        <fullName evidence="11">ATP synthase subunit b, chloroplastic</fullName>
    </recommendedName>
    <alternativeName>
        <fullName evidence="11">ATP synthase F(0) sector subunit b</fullName>
    </alternativeName>
    <alternativeName>
        <fullName evidence="11">ATPase subunit I</fullName>
    </alternativeName>
</protein>
<dbReference type="RefSeq" id="YP_009397013.1">
    <property type="nucleotide sequence ID" value="NC_035285.1"/>
</dbReference>
<accession>A0A1Z1MJY1</accession>
<comment type="subunit">
    <text evidence="11">F-type ATPases have 2 components, F(1) - the catalytic core - and F(0) - the membrane proton channel. F(1) has five subunits: alpha(3), beta(3), gamma(1), delta(1), epsilon(1). F(0) has four main subunits: a(1), b(1), b'(1) and c(10-14). The alpha and beta chains form an alternating ring which encloses part of the gamma chain. F(1) is attached to F(0) by a central stalk formed by the gamma and epsilon chains, while a peripheral stalk is formed by the delta, b and b' chains.</text>
</comment>
<evidence type="ECO:0000256" key="13">
    <source>
        <dbReference type="SAM" id="Coils"/>
    </source>
</evidence>
<dbReference type="PANTHER" id="PTHR34264">
    <property type="entry name" value="ATP SYNTHASE SUBUNIT B, CHLOROPLASTIC"/>
    <property type="match status" value="1"/>
</dbReference>
<keyword evidence="9 11" id="KW-0066">ATP synthesis</keyword>
<dbReference type="AlphaFoldDB" id="A0A1Z1MJY1"/>
<dbReference type="Pfam" id="PF00430">
    <property type="entry name" value="ATP-synt_B"/>
    <property type="match status" value="1"/>
</dbReference>
<comment type="function">
    <text evidence="10 11">F(1)F(0) ATP synthase produces ATP from ADP in the presence of a proton or sodium gradient. F-type ATPases consist of two structural domains, F(1) containing the extramembraneous catalytic core and F(0) containing the membrane proton channel, linked together by a central stalk and a peripheral stalk. During catalysis, ATP synthesis in the catalytic domain of F(1) is coupled via a rotary mechanism of the central stalk subunits to proton translocation.</text>
</comment>
<keyword evidence="2 11" id="KW-0813">Transport</keyword>
<comment type="similarity">
    <text evidence="11 12">Belongs to the ATPase B chain family.</text>
</comment>
<comment type="function">
    <text evidence="11">Component of the F(0) channel, it forms part of the peripheral stalk, linking F(1) to F(0).</text>
</comment>
<evidence type="ECO:0000256" key="5">
    <source>
        <dbReference type="ARBA" id="ARBA00022781"/>
    </source>
</evidence>
<keyword evidence="8 11" id="KW-0472">Membrane</keyword>
<evidence type="ECO:0000313" key="14">
    <source>
        <dbReference type="EMBL" id="ARW66199.1"/>
    </source>
</evidence>
<evidence type="ECO:0000256" key="7">
    <source>
        <dbReference type="ARBA" id="ARBA00023065"/>
    </source>
</evidence>
<keyword evidence="7 11" id="KW-0406">Ion transport</keyword>
<proteinExistence type="inferred from homology"/>
<sequence>MEYVQTFQCICNQNSSAFFGITFNTNFLEANVLNISLLLYGLIYVLKKFLGSILVARQEKVLFAISESEERLQQANLRLNESEKQLKQTQLIIDQIIQESELTAKKVRDSILKQGKADVEKLIISGKSTISTAENQVRQQIQQQITALAIKKVTVQLQDQITSVMQVKIIDNNIIKLENDI</sequence>
<keyword evidence="5 11" id="KW-0375">Hydrogen ion transport</keyword>
<reference evidence="14" key="1">
    <citation type="journal article" date="2017" name="J. Phycol.">
        <title>Analysis of chloroplast genomes and a supermatrix inform reclassification of the Rhodomelaceae (Rhodophyta).</title>
        <authorList>
            <person name="Diaz-Tapia P."/>
            <person name="Maggs C.A."/>
            <person name="West J.A."/>
            <person name="Verbruggen H."/>
        </authorList>
    </citation>
    <scope>NUCLEOTIDE SEQUENCE</scope>
    <source>
        <strain evidence="14">PD1020</strain>
    </source>
</reference>
<keyword evidence="14" id="KW-0150">Chloroplast</keyword>
<dbReference type="GeneID" id="33359307"/>
<evidence type="ECO:0000256" key="6">
    <source>
        <dbReference type="ARBA" id="ARBA00022989"/>
    </source>
</evidence>
<dbReference type="EMBL" id="MF101441">
    <property type="protein sequence ID" value="ARW66199.1"/>
    <property type="molecule type" value="Genomic_DNA"/>
</dbReference>
<evidence type="ECO:0000256" key="8">
    <source>
        <dbReference type="ARBA" id="ARBA00023136"/>
    </source>
</evidence>
<dbReference type="GO" id="GO:0046933">
    <property type="term" value="F:proton-transporting ATP synthase activity, rotational mechanism"/>
    <property type="evidence" value="ECO:0007669"/>
    <property type="project" value="UniProtKB-UniRule"/>
</dbReference>
<comment type="miscellaneous">
    <text evidence="11">In plastids the F-type ATPase is also known as CF(1)CF(0).</text>
</comment>
<keyword evidence="11" id="KW-0793">Thylakoid</keyword>
<keyword evidence="3 11" id="KW-0138">CF(0)</keyword>
<evidence type="ECO:0000256" key="9">
    <source>
        <dbReference type="ARBA" id="ARBA00023310"/>
    </source>
</evidence>
<keyword evidence="4 11" id="KW-0812">Transmembrane</keyword>
<name>A0A1Z1MJY1_SPYFI</name>
<organism evidence="14">
    <name type="scientific">Spyridia filamentosa</name>
    <name type="common">Red alga</name>
    <name type="synonym">Fucus filamentosus</name>
    <dbReference type="NCBI Taxonomy" id="196632"/>
    <lineage>
        <taxon>Eukaryota</taxon>
        <taxon>Rhodophyta</taxon>
        <taxon>Florideophyceae</taxon>
        <taxon>Rhodymeniophycidae</taxon>
        <taxon>Ceramiales</taxon>
        <taxon>Spyridiaceae</taxon>
        <taxon>Spyridia</taxon>
    </lineage>
</organism>
<dbReference type="CDD" id="cd06503">
    <property type="entry name" value="ATP-synt_Fo_b"/>
    <property type="match status" value="1"/>
</dbReference>
<keyword evidence="14" id="KW-0934">Plastid</keyword>
<evidence type="ECO:0000256" key="4">
    <source>
        <dbReference type="ARBA" id="ARBA00022692"/>
    </source>
</evidence>
<dbReference type="PANTHER" id="PTHR34264:SF3">
    <property type="entry name" value="ATP SYNTHASE SUBUNIT B, CHLOROPLASTIC"/>
    <property type="match status" value="1"/>
</dbReference>
<evidence type="ECO:0000256" key="2">
    <source>
        <dbReference type="ARBA" id="ARBA00022448"/>
    </source>
</evidence>
<comment type="subcellular location">
    <subcellularLocation>
        <location evidence="1">Membrane</location>
        <topology evidence="1">Single-pass membrane protein</topology>
    </subcellularLocation>
    <subcellularLocation>
        <location evidence="11">Plastid</location>
        <location evidence="11">Chloroplast thylakoid membrane</location>
        <topology evidence="11">Single-pass membrane protein</topology>
    </subcellularLocation>
</comment>
<geneLocation type="chloroplast" evidence="14"/>
<dbReference type="HAMAP" id="MF_01398">
    <property type="entry name" value="ATP_synth_b_bprime"/>
    <property type="match status" value="1"/>
</dbReference>
<dbReference type="GO" id="GO:0045259">
    <property type="term" value="C:proton-transporting ATP synthase complex"/>
    <property type="evidence" value="ECO:0007669"/>
    <property type="project" value="UniProtKB-KW"/>
</dbReference>
<keyword evidence="13" id="KW-0175">Coiled coil</keyword>
<dbReference type="GO" id="GO:0009535">
    <property type="term" value="C:chloroplast thylakoid membrane"/>
    <property type="evidence" value="ECO:0007669"/>
    <property type="project" value="UniProtKB-SubCell"/>
</dbReference>
<evidence type="ECO:0000256" key="12">
    <source>
        <dbReference type="RuleBase" id="RU003848"/>
    </source>
</evidence>
<feature type="coiled-coil region" evidence="13">
    <location>
        <begin position="65"/>
        <end position="99"/>
    </location>
</feature>
<dbReference type="InterPro" id="IPR002146">
    <property type="entry name" value="ATP_synth_b/b'su_bac/chlpt"/>
</dbReference>
<gene>
    <name evidence="11 14" type="primary">atpF</name>
</gene>
<evidence type="ECO:0000256" key="3">
    <source>
        <dbReference type="ARBA" id="ARBA00022547"/>
    </source>
</evidence>